<dbReference type="EMBL" id="HBUF01010123">
    <property type="protein sequence ID" value="CAG6608086.1"/>
    <property type="molecule type" value="Transcribed_RNA"/>
</dbReference>
<protein>
    <submittedName>
        <fullName evidence="2">Uncharacterized protein</fullName>
    </submittedName>
</protein>
<dbReference type="EMBL" id="HBUF01010122">
    <property type="protein sequence ID" value="CAG6608085.1"/>
    <property type="molecule type" value="Transcribed_RNA"/>
</dbReference>
<sequence length="226" mass="25843">MDKRCGNQECTELLRRDFNNPTCNGCRRSYHNNNKCSITISAWKEICRMKTSKLWRCKFCNDKKRRIQNASARANAEKIFMKELNALKKEFLNKKSQGRTPKLSTTPKKSVQKNQTGTSQKNVFRIDTNGVIWPPNQPEMSFMSTNQPGPSSYQPQTSFMSSNQPGTSFVSSIRPEMSSNQPGMSFVSSNQPGTSRTKRFQSNSETVSQNCVYFQNCKLKLHPNKK</sequence>
<proteinExistence type="predicted"/>
<feature type="region of interest" description="Disordered" evidence="1">
    <location>
        <begin position="91"/>
        <end position="118"/>
    </location>
</feature>
<accession>A0A8D8LEE1</accession>
<evidence type="ECO:0000313" key="2">
    <source>
        <dbReference type="EMBL" id="CAG6608085.1"/>
    </source>
</evidence>
<feature type="region of interest" description="Disordered" evidence="1">
    <location>
        <begin position="146"/>
        <end position="202"/>
    </location>
</feature>
<name>A0A8D8LEE1_9HEMI</name>
<evidence type="ECO:0000256" key="1">
    <source>
        <dbReference type="SAM" id="MobiDB-lite"/>
    </source>
</evidence>
<dbReference type="AlphaFoldDB" id="A0A8D8LEE1"/>
<reference evidence="2" key="1">
    <citation type="submission" date="2021-05" db="EMBL/GenBank/DDBJ databases">
        <authorList>
            <person name="Alioto T."/>
            <person name="Alioto T."/>
            <person name="Gomez Garrido J."/>
        </authorList>
    </citation>
    <scope>NUCLEOTIDE SEQUENCE</scope>
</reference>
<feature type="compositionally biased region" description="Polar residues" evidence="1">
    <location>
        <begin position="94"/>
        <end position="118"/>
    </location>
</feature>
<organism evidence="2">
    <name type="scientific">Cacopsylla melanoneura</name>
    <dbReference type="NCBI Taxonomy" id="428564"/>
    <lineage>
        <taxon>Eukaryota</taxon>
        <taxon>Metazoa</taxon>
        <taxon>Ecdysozoa</taxon>
        <taxon>Arthropoda</taxon>
        <taxon>Hexapoda</taxon>
        <taxon>Insecta</taxon>
        <taxon>Pterygota</taxon>
        <taxon>Neoptera</taxon>
        <taxon>Paraneoptera</taxon>
        <taxon>Hemiptera</taxon>
        <taxon>Sternorrhyncha</taxon>
        <taxon>Psylloidea</taxon>
        <taxon>Psyllidae</taxon>
        <taxon>Psyllinae</taxon>
        <taxon>Cacopsylla</taxon>
    </lineage>
</organism>